<dbReference type="InterPro" id="IPR001119">
    <property type="entry name" value="SLH_dom"/>
</dbReference>
<feature type="chain" id="PRO_5037113341" evidence="3">
    <location>
        <begin position="23"/>
        <end position="543"/>
    </location>
</feature>
<feature type="signal peptide" evidence="3">
    <location>
        <begin position="1"/>
        <end position="22"/>
    </location>
</feature>
<evidence type="ECO:0000256" key="1">
    <source>
        <dbReference type="ARBA" id="ARBA00022737"/>
    </source>
</evidence>
<organism evidence="5 6">
    <name type="scientific">Qingrenia yutianensis</name>
    <dbReference type="NCBI Taxonomy" id="2763676"/>
    <lineage>
        <taxon>Bacteria</taxon>
        <taxon>Bacillati</taxon>
        <taxon>Bacillota</taxon>
        <taxon>Clostridia</taxon>
        <taxon>Eubacteriales</taxon>
        <taxon>Oscillospiraceae</taxon>
        <taxon>Qingrenia</taxon>
    </lineage>
</organism>
<evidence type="ECO:0000259" key="4">
    <source>
        <dbReference type="PROSITE" id="PS51272"/>
    </source>
</evidence>
<feature type="region of interest" description="Disordered" evidence="2">
    <location>
        <begin position="324"/>
        <end position="359"/>
    </location>
</feature>
<reference evidence="5" key="1">
    <citation type="submission" date="2020-08" db="EMBL/GenBank/DDBJ databases">
        <title>Genome public.</title>
        <authorList>
            <person name="Liu C."/>
            <person name="Sun Q."/>
        </authorList>
    </citation>
    <scope>NUCLEOTIDE SEQUENCE</scope>
    <source>
        <strain evidence="5">NSJ-50</strain>
    </source>
</reference>
<evidence type="ECO:0000256" key="3">
    <source>
        <dbReference type="SAM" id="SignalP"/>
    </source>
</evidence>
<keyword evidence="1" id="KW-0677">Repeat</keyword>
<name>A0A926IT31_9FIRM</name>
<feature type="domain" description="SLH" evidence="4">
    <location>
        <begin position="359"/>
        <end position="418"/>
    </location>
</feature>
<evidence type="ECO:0000313" key="5">
    <source>
        <dbReference type="EMBL" id="MBC8596145.1"/>
    </source>
</evidence>
<feature type="domain" description="SLH" evidence="4">
    <location>
        <begin position="484"/>
        <end position="543"/>
    </location>
</feature>
<keyword evidence="6" id="KW-1185">Reference proteome</keyword>
<comment type="caution">
    <text evidence="5">The sequence shown here is derived from an EMBL/GenBank/DDBJ whole genome shotgun (WGS) entry which is preliminary data.</text>
</comment>
<dbReference type="Pfam" id="PF00395">
    <property type="entry name" value="SLH"/>
    <property type="match status" value="3"/>
</dbReference>
<proteinExistence type="predicted"/>
<dbReference type="PANTHER" id="PTHR43308">
    <property type="entry name" value="OUTER MEMBRANE PROTEIN ALPHA-RELATED"/>
    <property type="match status" value="1"/>
</dbReference>
<dbReference type="AlphaFoldDB" id="A0A926IT31"/>
<evidence type="ECO:0000313" key="6">
    <source>
        <dbReference type="Proteomes" id="UP000647416"/>
    </source>
</evidence>
<dbReference type="PANTHER" id="PTHR43308:SF5">
    <property type="entry name" value="S-LAYER PROTEIN _ PEPTIDOGLYCAN ENDO-BETA-N-ACETYLGLUCOSAMINIDASE"/>
    <property type="match status" value="1"/>
</dbReference>
<dbReference type="EMBL" id="JACRTE010000004">
    <property type="protein sequence ID" value="MBC8596145.1"/>
    <property type="molecule type" value="Genomic_DNA"/>
</dbReference>
<accession>A0A926IT31</accession>
<dbReference type="PROSITE" id="PS51272">
    <property type="entry name" value="SLH"/>
    <property type="match status" value="3"/>
</dbReference>
<feature type="compositionally biased region" description="Low complexity" evidence="2">
    <location>
        <begin position="333"/>
        <end position="348"/>
    </location>
</feature>
<feature type="domain" description="SLH" evidence="4">
    <location>
        <begin position="419"/>
        <end position="482"/>
    </location>
</feature>
<dbReference type="InterPro" id="IPR051465">
    <property type="entry name" value="Cell_Envelope_Struct_Comp"/>
</dbReference>
<evidence type="ECO:0000256" key="2">
    <source>
        <dbReference type="SAM" id="MobiDB-lite"/>
    </source>
</evidence>
<dbReference type="RefSeq" id="WP_262431691.1">
    <property type="nucleotide sequence ID" value="NZ_JACRTE010000004.1"/>
</dbReference>
<sequence length="543" mass="58242">MKKTVFNFALALALAVNTAVFASGDTEFFSDGKITLSGKAEKNASVTVTVLKEGVTADEFNASDAPETLCLCYREVKANEKGDYTLTFDIGTKSAVYEVYTGETGKGEPEHSVLKYVNETENASALALLSAVFDITDADEKYAEFENVIKNNTASLGINKKLAETADIKKSAEIFFAGVSKDGVNLYESAKGAVDKAMAVSLFNEGKISLTGEFEESFNLPESAEKYLKKDCITDETRALIDEKTKKTSADFASFDKAAAEGIALGVIYSADGAGNVKNCLTDNAELLGIDKTKVTDEFAESIIGKKFDAISKIGIDSFVPDEKPIQGGGSKGSPSKGGVSSSGISGITPPAAEPIDKSSKEFTDLDGFEWAQNAINTLRAEGILNGRSEGIFAPSELVLREEFLKMLLSAVTFEELDGAFDFDDVKSGDWYYGTVKKAYLCKIVNGMSERMFGSGNAVSRQDMAVMCYNALIKKGVITGGDAENAFADADDIAPYAKEAVSYLNSIKIVNGDENGRFNPNGTATRAESAQMIYNIIEFMKNK</sequence>
<protein>
    <submittedName>
        <fullName evidence="5">S-layer homology domain-containing protein</fullName>
    </submittedName>
</protein>
<dbReference type="Proteomes" id="UP000647416">
    <property type="component" value="Unassembled WGS sequence"/>
</dbReference>
<gene>
    <name evidence="5" type="ORF">H8706_04585</name>
</gene>
<keyword evidence="3" id="KW-0732">Signal</keyword>